<sequence length="268" mass="28409">MMSAGSTSYGSKSSFGNSMKPVGSSSYGNGGASSSGDTTKSAESSSSYGNGMMPVGSTSYGGESLYGSSMKSGELSSLGNNDKHGGRSSAFGNAMKSVGSTSYGSSGSYDGSSYGKSGSYGATDAFELTGLPYGLQATGEYLNYYPEKLDLSKCGPQPPKNPCTLNSLQYYPLPGYPHCYIQCSFEHMFVKPCPPELVWNALINVCDWPTAPYSADDNSYGSSSYSNNNYQSGSSYSYGRKKRSTIERKKLFRHGNPFPSLTKLDVPL</sequence>
<feature type="compositionally biased region" description="Low complexity" evidence="1">
    <location>
        <begin position="1"/>
        <end position="27"/>
    </location>
</feature>
<dbReference type="SUPFAM" id="SSF57625">
    <property type="entry name" value="Invertebrate chitin-binding proteins"/>
    <property type="match status" value="1"/>
</dbReference>
<feature type="domain" description="Chitin-binding type-2" evidence="2">
    <location>
        <begin position="163"/>
        <end position="211"/>
    </location>
</feature>
<feature type="non-terminal residue" evidence="3">
    <location>
        <position position="268"/>
    </location>
</feature>
<feature type="region of interest" description="Disordered" evidence="1">
    <location>
        <begin position="1"/>
        <end position="53"/>
    </location>
</feature>
<feature type="non-terminal residue" evidence="3">
    <location>
        <position position="1"/>
    </location>
</feature>
<accession>A0A815VLI7</accession>
<dbReference type="AlphaFoldDB" id="A0A815VLI7"/>
<reference evidence="3" key="1">
    <citation type="submission" date="2021-02" db="EMBL/GenBank/DDBJ databases">
        <authorList>
            <person name="Nowell W R."/>
        </authorList>
    </citation>
    <scope>NUCLEOTIDE SEQUENCE</scope>
</reference>
<feature type="compositionally biased region" description="Polar residues" evidence="1">
    <location>
        <begin position="37"/>
        <end position="49"/>
    </location>
</feature>
<proteinExistence type="predicted"/>
<comment type="caution">
    <text evidence="3">The sequence shown here is derived from an EMBL/GenBank/DDBJ whole genome shotgun (WGS) entry which is preliminary data.</text>
</comment>
<dbReference type="InterPro" id="IPR036508">
    <property type="entry name" value="Chitin-bd_dom_sf"/>
</dbReference>
<dbReference type="InterPro" id="IPR002557">
    <property type="entry name" value="Chitin-bd_dom"/>
</dbReference>
<dbReference type="EMBL" id="CAJNOT010010812">
    <property type="protein sequence ID" value="CAF1531830.1"/>
    <property type="molecule type" value="Genomic_DNA"/>
</dbReference>
<evidence type="ECO:0000313" key="3">
    <source>
        <dbReference type="EMBL" id="CAF1531830.1"/>
    </source>
</evidence>
<dbReference type="GO" id="GO:0008061">
    <property type="term" value="F:chitin binding"/>
    <property type="evidence" value="ECO:0007669"/>
    <property type="project" value="InterPro"/>
</dbReference>
<dbReference type="Pfam" id="PF01607">
    <property type="entry name" value="CBM_14"/>
    <property type="match status" value="1"/>
</dbReference>
<organism evidence="3 4">
    <name type="scientific">Rotaria sordida</name>
    <dbReference type="NCBI Taxonomy" id="392033"/>
    <lineage>
        <taxon>Eukaryota</taxon>
        <taxon>Metazoa</taxon>
        <taxon>Spiralia</taxon>
        <taxon>Gnathifera</taxon>
        <taxon>Rotifera</taxon>
        <taxon>Eurotatoria</taxon>
        <taxon>Bdelloidea</taxon>
        <taxon>Philodinida</taxon>
        <taxon>Philodinidae</taxon>
        <taxon>Rotaria</taxon>
    </lineage>
</organism>
<protein>
    <recommendedName>
        <fullName evidence="2">Chitin-binding type-2 domain-containing protein</fullName>
    </recommendedName>
</protein>
<evidence type="ECO:0000313" key="4">
    <source>
        <dbReference type="Proteomes" id="UP000663864"/>
    </source>
</evidence>
<dbReference type="Gene3D" id="3.20.20.80">
    <property type="entry name" value="Glycosidases"/>
    <property type="match status" value="1"/>
</dbReference>
<gene>
    <name evidence="3" type="ORF">ZHD862_LOCUS38768</name>
</gene>
<dbReference type="Proteomes" id="UP000663864">
    <property type="component" value="Unassembled WGS sequence"/>
</dbReference>
<name>A0A815VLI7_9BILA</name>
<dbReference type="GO" id="GO:0005576">
    <property type="term" value="C:extracellular region"/>
    <property type="evidence" value="ECO:0007669"/>
    <property type="project" value="InterPro"/>
</dbReference>
<evidence type="ECO:0000256" key="1">
    <source>
        <dbReference type="SAM" id="MobiDB-lite"/>
    </source>
</evidence>
<evidence type="ECO:0000259" key="2">
    <source>
        <dbReference type="Pfam" id="PF01607"/>
    </source>
</evidence>